<reference evidence="5" key="2">
    <citation type="submission" date="2019-09" db="UniProtKB">
        <authorList>
            <consortium name="WormBaseParasite"/>
        </authorList>
    </citation>
    <scope>IDENTIFICATION</scope>
</reference>
<reference evidence="3 4" key="1">
    <citation type="submission" date="2018-11" db="EMBL/GenBank/DDBJ databases">
        <authorList>
            <consortium name="Pathogen Informatics"/>
        </authorList>
    </citation>
    <scope>NUCLEOTIDE SEQUENCE [LARGE SCALE GENOMIC DNA]</scope>
</reference>
<protein>
    <submittedName>
        <fullName evidence="3 5">Uncharacterized protein</fullName>
    </submittedName>
</protein>
<proteinExistence type="predicted"/>
<gene>
    <name evidence="3" type="ORF">HPBE_LOCUS20223</name>
</gene>
<accession>A0A3P8BMI3</accession>
<feature type="signal peptide" evidence="2">
    <location>
        <begin position="1"/>
        <end position="17"/>
    </location>
</feature>
<sequence>MLCFLLRSGLFPVGLESQYETDGEGEKKRPARVAGVPPIRYARDGTEPPKARGIASACEAADRNIPHSRTTDRTSPNAPVHKSPPTRDTEKGRLLITASYLAWLAFKSVEEVAKKTKNVRLRAHLFDSTVLPALTYASET</sequence>
<keyword evidence="4" id="KW-1185">Reference proteome</keyword>
<evidence type="ECO:0000256" key="1">
    <source>
        <dbReference type="SAM" id="MobiDB-lite"/>
    </source>
</evidence>
<feature type="chain" id="PRO_5044551998" evidence="2">
    <location>
        <begin position="18"/>
        <end position="140"/>
    </location>
</feature>
<dbReference type="AlphaFoldDB" id="A0A183GDB5"/>
<dbReference type="OrthoDB" id="5824068at2759"/>
<dbReference type="WBParaSite" id="HPBE_0002022301-mRNA-1">
    <property type="protein sequence ID" value="HPBE_0002022301-mRNA-1"/>
    <property type="gene ID" value="HPBE_0002022301"/>
</dbReference>
<dbReference type="Proteomes" id="UP000050761">
    <property type="component" value="Unassembled WGS sequence"/>
</dbReference>
<feature type="compositionally biased region" description="Basic and acidic residues" evidence="1">
    <location>
        <begin position="41"/>
        <end position="50"/>
    </location>
</feature>
<dbReference type="EMBL" id="UZAH01031967">
    <property type="protein sequence ID" value="VDP18870.1"/>
    <property type="molecule type" value="Genomic_DNA"/>
</dbReference>
<name>A0A183GDB5_HELPZ</name>
<accession>A0A183GDB5</accession>
<organism evidence="4 5">
    <name type="scientific">Heligmosomoides polygyrus</name>
    <name type="common">Parasitic roundworm</name>
    <dbReference type="NCBI Taxonomy" id="6339"/>
    <lineage>
        <taxon>Eukaryota</taxon>
        <taxon>Metazoa</taxon>
        <taxon>Ecdysozoa</taxon>
        <taxon>Nematoda</taxon>
        <taxon>Chromadorea</taxon>
        <taxon>Rhabditida</taxon>
        <taxon>Rhabditina</taxon>
        <taxon>Rhabditomorpha</taxon>
        <taxon>Strongyloidea</taxon>
        <taxon>Heligmosomidae</taxon>
        <taxon>Heligmosomoides</taxon>
    </lineage>
</organism>
<evidence type="ECO:0000256" key="2">
    <source>
        <dbReference type="SAM" id="SignalP"/>
    </source>
</evidence>
<evidence type="ECO:0000313" key="3">
    <source>
        <dbReference type="EMBL" id="VDP18870.1"/>
    </source>
</evidence>
<evidence type="ECO:0000313" key="4">
    <source>
        <dbReference type="Proteomes" id="UP000050761"/>
    </source>
</evidence>
<keyword evidence="2" id="KW-0732">Signal</keyword>
<feature type="compositionally biased region" description="Basic and acidic residues" evidence="1">
    <location>
        <begin position="60"/>
        <end position="72"/>
    </location>
</feature>
<feature type="region of interest" description="Disordered" evidence="1">
    <location>
        <begin position="20"/>
        <end position="91"/>
    </location>
</feature>
<evidence type="ECO:0000313" key="5">
    <source>
        <dbReference type="WBParaSite" id="HPBE_0002022301-mRNA-1"/>
    </source>
</evidence>